<evidence type="ECO:0000313" key="6">
    <source>
        <dbReference type="Proteomes" id="UP001550044"/>
    </source>
</evidence>
<evidence type="ECO:0000313" key="5">
    <source>
        <dbReference type="EMBL" id="MET8436365.1"/>
    </source>
</evidence>
<dbReference type="RefSeq" id="WP_356499747.1">
    <property type="nucleotide sequence ID" value="NZ_JBEXEF010000001.1"/>
</dbReference>
<dbReference type="SUPFAM" id="SSF55729">
    <property type="entry name" value="Acyl-CoA N-acyltransferases (Nat)"/>
    <property type="match status" value="1"/>
</dbReference>
<dbReference type="EC" id="2.-.-.-" evidence="5"/>
<dbReference type="EMBL" id="JBEXIP010000025">
    <property type="protein sequence ID" value="MET8436365.1"/>
    <property type="molecule type" value="Genomic_DNA"/>
</dbReference>
<reference evidence="5 6" key="1">
    <citation type="submission" date="2024-06" db="EMBL/GenBank/DDBJ databases">
        <title>The Natural Products Discovery Center: Release of the First 8490 Sequenced Strains for Exploring Actinobacteria Biosynthetic Diversity.</title>
        <authorList>
            <person name="Kalkreuter E."/>
            <person name="Kautsar S.A."/>
            <person name="Yang D."/>
            <person name="Bader C.D."/>
            <person name="Teijaro C.N."/>
            <person name="Fluegel L."/>
            <person name="Davis C.M."/>
            <person name="Simpson J.R."/>
            <person name="Lauterbach L."/>
            <person name="Steele A.D."/>
            <person name="Gui C."/>
            <person name="Meng S."/>
            <person name="Li G."/>
            <person name="Viehrig K."/>
            <person name="Ye F."/>
            <person name="Su P."/>
            <person name="Kiefer A.F."/>
            <person name="Nichols A."/>
            <person name="Cepeda A.J."/>
            <person name="Yan W."/>
            <person name="Fan B."/>
            <person name="Jiang Y."/>
            <person name="Adhikari A."/>
            <person name="Zheng C.-J."/>
            <person name="Schuster L."/>
            <person name="Cowan T.M."/>
            <person name="Smanski M.J."/>
            <person name="Chevrette M.G."/>
            <person name="De Carvalho L.P.S."/>
            <person name="Shen B."/>
        </authorList>
    </citation>
    <scope>NUCLEOTIDE SEQUENCE [LARGE SCALE GENOMIC DNA]</scope>
    <source>
        <strain evidence="5 6">NPDC005137</strain>
    </source>
</reference>
<dbReference type="Gene3D" id="3.40.630.30">
    <property type="match status" value="1"/>
</dbReference>
<dbReference type="InterPro" id="IPR000182">
    <property type="entry name" value="GNAT_dom"/>
</dbReference>
<keyword evidence="6" id="KW-1185">Reference proteome</keyword>
<proteinExistence type="inferred from homology"/>
<dbReference type="PROSITE" id="PS51186">
    <property type="entry name" value="GNAT"/>
    <property type="match status" value="1"/>
</dbReference>
<accession>A0ABV2UEU0</accession>
<dbReference type="InterPro" id="IPR016181">
    <property type="entry name" value="Acyl_CoA_acyltransferase"/>
</dbReference>
<evidence type="ECO:0000256" key="3">
    <source>
        <dbReference type="ARBA" id="ARBA00038502"/>
    </source>
</evidence>
<feature type="domain" description="N-acetyltransferase" evidence="4">
    <location>
        <begin position="12"/>
        <end position="177"/>
    </location>
</feature>
<dbReference type="GO" id="GO:0016740">
    <property type="term" value="F:transferase activity"/>
    <property type="evidence" value="ECO:0007669"/>
    <property type="project" value="UniProtKB-KW"/>
</dbReference>
<dbReference type="Proteomes" id="UP001550044">
    <property type="component" value="Unassembled WGS sequence"/>
</dbReference>
<keyword evidence="1 5" id="KW-0808">Transferase</keyword>
<evidence type="ECO:0000256" key="1">
    <source>
        <dbReference type="ARBA" id="ARBA00022679"/>
    </source>
</evidence>
<dbReference type="PANTHER" id="PTHR43792:SF8">
    <property type="entry name" value="[RIBOSOMAL PROTEIN US5]-ALANINE N-ACETYLTRANSFERASE"/>
    <property type="match status" value="1"/>
</dbReference>
<evidence type="ECO:0000256" key="2">
    <source>
        <dbReference type="ARBA" id="ARBA00023315"/>
    </source>
</evidence>
<protein>
    <submittedName>
        <fullName evidence="5">GNAT family protein</fullName>
        <ecNumber evidence="5">2.-.-.-</ecNumber>
    </submittedName>
</protein>
<comment type="similarity">
    <text evidence="3">Belongs to the acetyltransferase family. RimJ subfamily.</text>
</comment>
<comment type="caution">
    <text evidence="5">The sequence shown here is derived from an EMBL/GenBank/DDBJ whole genome shotgun (WGS) entry which is preliminary data.</text>
</comment>
<sequence>MTTGDQLLDTEIRLRPATMADAATMADSLTRSRAYLQPWEPIRPDVFYTEKGQQERLAGLLADHEAGRVMPWVLADADDRAMGGFTLTNIVLGPFRSASLGYWVDVAYAGRGLATAAVAQVCAAARDVLGLHRVEASTLLDNAASQRVLAKCGFEVIGMAPRYLHINGQWRDHRLFQRILHDGPVEGPADRPSAG</sequence>
<dbReference type="InterPro" id="IPR051531">
    <property type="entry name" value="N-acetyltransferase"/>
</dbReference>
<dbReference type="Pfam" id="PF13302">
    <property type="entry name" value="Acetyltransf_3"/>
    <property type="match status" value="1"/>
</dbReference>
<name>A0ABV2UEU0_9ACTN</name>
<organism evidence="5 6">
    <name type="scientific">Streptomyces sp. 900116325</name>
    <dbReference type="NCBI Taxonomy" id="3154295"/>
    <lineage>
        <taxon>Bacteria</taxon>
        <taxon>Bacillati</taxon>
        <taxon>Actinomycetota</taxon>
        <taxon>Actinomycetes</taxon>
        <taxon>Kitasatosporales</taxon>
        <taxon>Streptomycetaceae</taxon>
        <taxon>Streptomyces</taxon>
    </lineage>
</organism>
<gene>
    <name evidence="5" type="ORF">ABZV61_27005</name>
</gene>
<evidence type="ECO:0000259" key="4">
    <source>
        <dbReference type="PROSITE" id="PS51186"/>
    </source>
</evidence>
<dbReference type="PANTHER" id="PTHR43792">
    <property type="entry name" value="GNAT FAMILY, PUTATIVE (AFU_ORTHOLOGUE AFUA_3G00765)-RELATED-RELATED"/>
    <property type="match status" value="1"/>
</dbReference>
<keyword evidence="2" id="KW-0012">Acyltransferase</keyword>